<evidence type="ECO:0000256" key="2">
    <source>
        <dbReference type="SAM" id="MobiDB-lite"/>
    </source>
</evidence>
<accession>A0AAD1Y9N1</accession>
<comment type="caution">
    <text evidence="3">The sequence shown here is derived from an EMBL/GenBank/DDBJ whole genome shotgun (WGS) entry which is preliminary data.</text>
</comment>
<feature type="region of interest" description="Disordered" evidence="2">
    <location>
        <begin position="1"/>
        <end position="21"/>
    </location>
</feature>
<proteinExistence type="predicted"/>
<organism evidence="3 4">
    <name type="scientific">Euplotes crassus</name>
    <dbReference type="NCBI Taxonomy" id="5936"/>
    <lineage>
        <taxon>Eukaryota</taxon>
        <taxon>Sar</taxon>
        <taxon>Alveolata</taxon>
        <taxon>Ciliophora</taxon>
        <taxon>Intramacronucleata</taxon>
        <taxon>Spirotrichea</taxon>
        <taxon>Hypotrichia</taxon>
        <taxon>Euplotida</taxon>
        <taxon>Euplotidae</taxon>
        <taxon>Moneuplotes</taxon>
    </lineage>
</organism>
<feature type="coiled-coil region" evidence="1">
    <location>
        <begin position="213"/>
        <end position="247"/>
    </location>
</feature>
<gene>
    <name evidence="3" type="ORF">ECRASSUSDP1_LOCUS28248</name>
</gene>
<name>A0AAD1Y9N1_EUPCR</name>
<evidence type="ECO:0000313" key="4">
    <source>
        <dbReference type="Proteomes" id="UP001295684"/>
    </source>
</evidence>
<reference evidence="3" key="1">
    <citation type="submission" date="2023-07" db="EMBL/GenBank/DDBJ databases">
        <authorList>
            <consortium name="AG Swart"/>
            <person name="Singh M."/>
            <person name="Singh A."/>
            <person name="Seah K."/>
            <person name="Emmerich C."/>
        </authorList>
    </citation>
    <scope>NUCLEOTIDE SEQUENCE</scope>
    <source>
        <strain evidence="3">DP1</strain>
    </source>
</reference>
<evidence type="ECO:0000313" key="3">
    <source>
        <dbReference type="EMBL" id="CAI2386626.1"/>
    </source>
</evidence>
<evidence type="ECO:0000256" key="1">
    <source>
        <dbReference type="SAM" id="Coils"/>
    </source>
</evidence>
<sequence length="710" mass="81544">MSVSEFEENNEGTQQPKEEINPFDEALFIKLDGDYGSKSPFRKVRSPDKVDLDDEKVPPLVQLDLRFDLLRAFLEQMQKAVNQHAEIINNVQKEVKYRCTESSMADYLERIASGLHKDCGERSYNLRLNDDLANKHHQTEESPNFKRAVDKLMGKMEVVSAHLLKTIKNQSKTDKRLTKIEKEIVQIQSDHISKSDFDSEKRRMQSELFDYLNDNLDKFKNTLEDHAQDLENKKNQCDNAIKENETKTLWKIKDCEELLQKRVSETFVNDSISLLESKLSNKIDKGHKRAISQALLKAEEKVDNKMANFEKLTQQEFNSYKRTLAYHDNEISKRITTGDLKPVNDSIKEVRNGFEKEMESMMEHINKFSEYGRRIASIESLTKNISGPVLQDGSSVNGKGEGATSEYNAELSIKNKMVDDKLKNLTAACDALKSDLENKAEVSEMIKIENTKVSKDELLALLPSEESKDVLKEEFKNEIAYFHKSIDELARAWDLKLVKLRKEIDLFTIKKEIGKRALIEEVKHDFHVIQAKCSKVEHLVSNFSFEIDGFKDFIKRVSKNISELQDVNRDVLVGNKNVNCLSCGRGDKKFIPTMPLIKGQDGRGVYKGSVTKGYNTRLDRSITDAEILDNKFFTNRRENSPPKVNQSHTQSRKKFSKPSSGLPRRRCTTALSRKSNSQTGVRRNYKNPSESQNMDDSNVYKDANTYEQVS</sequence>
<protein>
    <submittedName>
        <fullName evidence="3">Uncharacterized protein</fullName>
    </submittedName>
</protein>
<dbReference type="AlphaFoldDB" id="A0AAD1Y9N1"/>
<feature type="compositionally biased region" description="Acidic residues" evidence="2">
    <location>
        <begin position="1"/>
        <end position="10"/>
    </location>
</feature>
<dbReference type="Proteomes" id="UP001295684">
    <property type="component" value="Unassembled WGS sequence"/>
</dbReference>
<keyword evidence="4" id="KW-1185">Reference proteome</keyword>
<feature type="compositionally biased region" description="Polar residues" evidence="2">
    <location>
        <begin position="669"/>
        <end position="696"/>
    </location>
</feature>
<dbReference type="EMBL" id="CAMPGE010029149">
    <property type="protein sequence ID" value="CAI2386626.1"/>
    <property type="molecule type" value="Genomic_DNA"/>
</dbReference>
<feature type="region of interest" description="Disordered" evidence="2">
    <location>
        <begin position="633"/>
        <end position="710"/>
    </location>
</feature>
<keyword evidence="1" id="KW-0175">Coiled coil</keyword>